<dbReference type="Proteomes" id="UP001418796">
    <property type="component" value="Unassembled WGS sequence"/>
</dbReference>
<evidence type="ECO:0000259" key="1">
    <source>
        <dbReference type="PROSITE" id="PS50089"/>
    </source>
</evidence>
<dbReference type="RefSeq" id="WP_343132067.1">
    <property type="nucleotide sequence ID" value="NZ_JBCITK010000001.1"/>
</dbReference>
<reference evidence="2 3" key="1">
    <citation type="submission" date="2024-03" db="EMBL/GenBank/DDBJ databases">
        <title>Bacilli Hybrid Assemblies.</title>
        <authorList>
            <person name="Kovac J."/>
        </authorList>
    </citation>
    <scope>NUCLEOTIDE SEQUENCE [LARGE SCALE GENOMIC DNA]</scope>
    <source>
        <strain evidence="2 3">FSL R7-0666</strain>
    </source>
</reference>
<evidence type="ECO:0000313" key="2">
    <source>
        <dbReference type="EMBL" id="MEN0642487.1"/>
    </source>
</evidence>
<dbReference type="PROSITE" id="PS50089">
    <property type="entry name" value="ZF_RING_2"/>
    <property type="match status" value="1"/>
</dbReference>
<dbReference type="InterPro" id="IPR010696">
    <property type="entry name" value="DUF1272"/>
</dbReference>
<comment type="caution">
    <text evidence="2">The sequence shown here is derived from an EMBL/GenBank/DDBJ whole genome shotgun (WGS) entry which is preliminary data.</text>
</comment>
<protein>
    <submittedName>
        <fullName evidence="2">DUF1272 domain-containing protein</fullName>
    </submittedName>
</protein>
<evidence type="ECO:0000313" key="3">
    <source>
        <dbReference type="Proteomes" id="UP001418796"/>
    </source>
</evidence>
<dbReference type="Pfam" id="PF06906">
    <property type="entry name" value="DUF1272"/>
    <property type="match status" value="1"/>
</dbReference>
<dbReference type="EMBL" id="JBCITK010000001">
    <property type="protein sequence ID" value="MEN0642487.1"/>
    <property type="molecule type" value="Genomic_DNA"/>
</dbReference>
<sequence>MRKSCERCNKALKDHLYAYICVHECTYCKECTSQVKNICPNCSGELVRRPRPPMNQQI</sequence>
<name>A0ABU9VF23_9BACI</name>
<feature type="domain" description="RING-type" evidence="1">
    <location>
        <begin position="5"/>
        <end position="43"/>
    </location>
</feature>
<dbReference type="InterPro" id="IPR001841">
    <property type="entry name" value="Znf_RING"/>
</dbReference>
<accession>A0ABU9VF23</accession>
<keyword evidence="3" id="KW-1185">Reference proteome</keyword>
<proteinExistence type="predicted"/>
<organism evidence="2 3">
    <name type="scientific">Alkalicoccobacillus gibsonii</name>
    <dbReference type="NCBI Taxonomy" id="79881"/>
    <lineage>
        <taxon>Bacteria</taxon>
        <taxon>Bacillati</taxon>
        <taxon>Bacillota</taxon>
        <taxon>Bacilli</taxon>
        <taxon>Bacillales</taxon>
        <taxon>Bacillaceae</taxon>
        <taxon>Alkalicoccobacillus</taxon>
    </lineage>
</organism>
<gene>
    <name evidence="2" type="ORF">MKY91_04820</name>
</gene>